<dbReference type="InterPro" id="IPR046342">
    <property type="entry name" value="CBS_dom_sf"/>
</dbReference>
<dbReference type="InterPro" id="IPR000644">
    <property type="entry name" value="CBS_dom"/>
</dbReference>
<dbReference type="PANTHER" id="PTHR43099">
    <property type="entry name" value="UPF0053 PROTEIN YRKA"/>
    <property type="match status" value="1"/>
</dbReference>
<accession>A0ABX1TGG9</accession>
<sequence length="512" mass="56794">MALDLVVPLESSQGATGVFSCRKHRRSTQMDQLHLYINLGLILAFVAGNAFFVGSEIAISSARRSRIRQLSEEGDRRAARVEMLHNEPERFYSVTQVGITLVSLGLGAVGMETISTLTDSTFVSTFALFGDSEALVKAAHTVSYVFAFIVISFLHVVAGELAPKVLAFHKAEQMSMAVGGIINILYLTFRPLIYIMKLSSDALLRLFGQRNLEGEGHSHFTMSVEEIRMILSASEKDGTLAPEETEMIRGVFKLDEHTVREAMIPRTRIRALAQEDTLADALRVFRDVPHARFPVYDKSLDRITGVVAIKELLTVMAESTGQTLEEVSHRPVGDFVQAPYVVPNSKLLSDLLKDFKRTRQQMAVVIDEYGGTEGIITLEDILEEIVGDYEDEFTRQARRVRKLIGSQYEIDASMRVSDLDVLLDFPFPTDDDYVTLAGLFYKRHGSVPKVGDTVQLEGGQLTVLEMDNHRITLLKFEDTAVGDDGVVRLVENSSAADASLPSTDESHATNDR</sequence>
<feature type="transmembrane region" description="Helical" evidence="10">
    <location>
        <begin position="174"/>
        <end position="196"/>
    </location>
</feature>
<keyword evidence="7 9" id="KW-0472">Membrane</keyword>
<evidence type="ECO:0000256" key="5">
    <source>
        <dbReference type="ARBA" id="ARBA00022989"/>
    </source>
</evidence>
<gene>
    <name evidence="13" type="ORF">E4Q08_20620</name>
</gene>
<dbReference type="Gene3D" id="3.30.465.10">
    <property type="match status" value="1"/>
</dbReference>
<dbReference type="SUPFAM" id="SSF54631">
    <property type="entry name" value="CBS-domain pair"/>
    <property type="match status" value="1"/>
</dbReference>
<organism evidence="13 14">
    <name type="scientific">Candidatus Accumulibacter contiguus</name>
    <dbReference type="NCBI Taxonomy" id="2954381"/>
    <lineage>
        <taxon>Bacteria</taxon>
        <taxon>Pseudomonadati</taxon>
        <taxon>Pseudomonadota</taxon>
        <taxon>Betaproteobacteria</taxon>
        <taxon>Candidatus Accumulibacter</taxon>
    </lineage>
</organism>
<keyword evidence="4" id="KW-0677">Repeat</keyword>
<feature type="transmembrane region" description="Helical" evidence="10">
    <location>
        <begin position="35"/>
        <end position="59"/>
    </location>
</feature>
<dbReference type="InterPro" id="IPR051676">
    <property type="entry name" value="UPF0053_domain"/>
</dbReference>
<dbReference type="InterPro" id="IPR016169">
    <property type="entry name" value="FAD-bd_PCMH_sub2"/>
</dbReference>
<dbReference type="CDD" id="cd04590">
    <property type="entry name" value="CBS_pair_CorC_HlyC_assoc"/>
    <property type="match status" value="1"/>
</dbReference>
<evidence type="ECO:0000256" key="6">
    <source>
        <dbReference type="ARBA" id="ARBA00023122"/>
    </source>
</evidence>
<keyword evidence="5 9" id="KW-1133">Transmembrane helix</keyword>
<dbReference type="InterPro" id="IPR036318">
    <property type="entry name" value="FAD-bd_PCMH-like_sf"/>
</dbReference>
<keyword evidence="6 8" id="KW-0129">CBS domain</keyword>
<feature type="domain" description="CNNM transmembrane" evidence="12">
    <location>
        <begin position="31"/>
        <end position="244"/>
    </location>
</feature>
<evidence type="ECO:0000256" key="2">
    <source>
        <dbReference type="ARBA" id="ARBA00022475"/>
    </source>
</evidence>
<dbReference type="InterPro" id="IPR002550">
    <property type="entry name" value="CNNM"/>
</dbReference>
<evidence type="ECO:0000256" key="9">
    <source>
        <dbReference type="PROSITE-ProRule" id="PRU01193"/>
    </source>
</evidence>
<evidence type="ECO:0000256" key="10">
    <source>
        <dbReference type="SAM" id="Phobius"/>
    </source>
</evidence>
<evidence type="ECO:0000313" key="13">
    <source>
        <dbReference type="EMBL" id="NMQ07473.1"/>
    </source>
</evidence>
<evidence type="ECO:0000256" key="3">
    <source>
        <dbReference type="ARBA" id="ARBA00022692"/>
    </source>
</evidence>
<proteinExistence type="predicted"/>
<evidence type="ECO:0000259" key="11">
    <source>
        <dbReference type="PROSITE" id="PS51371"/>
    </source>
</evidence>
<evidence type="ECO:0000256" key="1">
    <source>
        <dbReference type="ARBA" id="ARBA00004651"/>
    </source>
</evidence>
<keyword evidence="14" id="KW-1185">Reference proteome</keyword>
<evidence type="ECO:0000256" key="8">
    <source>
        <dbReference type="PROSITE-ProRule" id="PRU00703"/>
    </source>
</evidence>
<evidence type="ECO:0000259" key="12">
    <source>
        <dbReference type="PROSITE" id="PS51846"/>
    </source>
</evidence>
<reference evidence="13" key="1">
    <citation type="submission" date="2019-03" db="EMBL/GenBank/DDBJ databases">
        <title>Metabolic reconstructions from genomes of highly enriched 'Candidatus Accumulibacter' and 'Candidatus Competibacter' bioreactor populations.</title>
        <authorList>
            <person name="Annavajhala M.K."/>
            <person name="Welles L."/>
            <person name="Abbas B."/>
            <person name="Sorokin D."/>
            <person name="Park H."/>
            <person name="Van Loosdrecht M."/>
            <person name="Chandran K."/>
        </authorList>
    </citation>
    <scope>NUCLEOTIDE SEQUENCE</scope>
    <source>
        <strain evidence="13">SBR_L</strain>
    </source>
</reference>
<dbReference type="PANTHER" id="PTHR43099:SF5">
    <property type="entry name" value="HLYC_CORC FAMILY TRANSPORTER"/>
    <property type="match status" value="1"/>
</dbReference>
<evidence type="ECO:0000313" key="14">
    <source>
        <dbReference type="Proteomes" id="UP000886469"/>
    </source>
</evidence>
<evidence type="ECO:0000256" key="7">
    <source>
        <dbReference type="ARBA" id="ARBA00023136"/>
    </source>
</evidence>
<dbReference type="Pfam" id="PF01595">
    <property type="entry name" value="CNNM"/>
    <property type="match status" value="1"/>
</dbReference>
<feature type="transmembrane region" description="Helical" evidence="10">
    <location>
        <begin position="91"/>
        <end position="111"/>
    </location>
</feature>
<feature type="transmembrane region" description="Helical" evidence="10">
    <location>
        <begin position="142"/>
        <end position="162"/>
    </location>
</feature>
<dbReference type="PROSITE" id="PS51846">
    <property type="entry name" value="CNNM"/>
    <property type="match status" value="1"/>
</dbReference>
<comment type="caution">
    <text evidence="13">The sequence shown here is derived from an EMBL/GenBank/DDBJ whole genome shotgun (WGS) entry which is preliminary data.</text>
</comment>
<dbReference type="SUPFAM" id="SSF56176">
    <property type="entry name" value="FAD-binding/transporter-associated domain-like"/>
    <property type="match status" value="1"/>
</dbReference>
<dbReference type="SMART" id="SM01091">
    <property type="entry name" value="CorC_HlyC"/>
    <property type="match status" value="1"/>
</dbReference>
<name>A0ABX1TGG9_9PROT</name>
<comment type="subcellular location">
    <subcellularLocation>
        <location evidence="1">Cell membrane</location>
        <topology evidence="1">Multi-pass membrane protein</topology>
    </subcellularLocation>
</comment>
<dbReference type="EMBL" id="SPMX01000078">
    <property type="protein sequence ID" value="NMQ07473.1"/>
    <property type="molecule type" value="Genomic_DNA"/>
</dbReference>
<feature type="domain" description="CBS" evidence="11">
    <location>
        <begin position="263"/>
        <end position="323"/>
    </location>
</feature>
<evidence type="ECO:0000256" key="4">
    <source>
        <dbReference type="ARBA" id="ARBA00022737"/>
    </source>
</evidence>
<dbReference type="Proteomes" id="UP000886469">
    <property type="component" value="Unassembled WGS sequence"/>
</dbReference>
<dbReference type="Gene3D" id="3.10.580.10">
    <property type="entry name" value="CBS-domain"/>
    <property type="match status" value="1"/>
</dbReference>
<dbReference type="InterPro" id="IPR005170">
    <property type="entry name" value="Transptr-assoc_dom"/>
</dbReference>
<feature type="domain" description="CBS" evidence="11">
    <location>
        <begin position="335"/>
        <end position="392"/>
    </location>
</feature>
<keyword evidence="2" id="KW-1003">Cell membrane</keyword>
<protein>
    <submittedName>
        <fullName evidence="13">HlyC/CorC family transporter</fullName>
    </submittedName>
</protein>
<dbReference type="Pfam" id="PF03471">
    <property type="entry name" value="CorC_HlyC"/>
    <property type="match status" value="1"/>
</dbReference>
<dbReference type="PROSITE" id="PS51371">
    <property type="entry name" value="CBS"/>
    <property type="match status" value="2"/>
</dbReference>
<dbReference type="Pfam" id="PF00571">
    <property type="entry name" value="CBS"/>
    <property type="match status" value="2"/>
</dbReference>
<dbReference type="InterPro" id="IPR044751">
    <property type="entry name" value="Ion_transp-like_CBS"/>
</dbReference>
<keyword evidence="3 9" id="KW-0812">Transmembrane</keyword>